<protein>
    <submittedName>
        <fullName evidence="2">Uncharacterized protein</fullName>
    </submittedName>
</protein>
<keyword evidence="1" id="KW-1133">Transmembrane helix</keyword>
<dbReference type="EMBL" id="HBIE01002229">
    <property type="protein sequence ID" value="CAE0305860.1"/>
    <property type="molecule type" value="Transcribed_RNA"/>
</dbReference>
<gene>
    <name evidence="2" type="ORF">FEHR0123_LOCUS765</name>
</gene>
<proteinExistence type="predicted"/>
<dbReference type="AlphaFoldDB" id="A0A7S3HUU5"/>
<reference evidence="2" key="1">
    <citation type="submission" date="2021-01" db="EMBL/GenBank/DDBJ databases">
        <authorList>
            <person name="Corre E."/>
            <person name="Pelletier E."/>
            <person name="Niang G."/>
            <person name="Scheremetjew M."/>
            <person name="Finn R."/>
            <person name="Kale V."/>
            <person name="Holt S."/>
            <person name="Cochrane G."/>
            <person name="Meng A."/>
            <person name="Brown T."/>
            <person name="Cohen L."/>
        </authorList>
    </citation>
    <scope>NUCLEOTIDE SEQUENCE</scope>
    <source>
        <strain evidence="2">Fehren 1</strain>
    </source>
</reference>
<feature type="transmembrane region" description="Helical" evidence="1">
    <location>
        <begin position="78"/>
        <end position="99"/>
    </location>
</feature>
<sequence length="142" mass="15886">MRVDKVADLLVTRELHMSTTPGRQARFSDAINIVFIAYVILTVDLLLGRSLILRDANSRPLLNDSPHAVMCAPRGEPIICLLLGFLLQITFANFLHLLLDHALLNTETGNFIRVTEDRGHQLLASNRILILQILLLKGQLDP</sequence>
<keyword evidence="1" id="KW-0472">Membrane</keyword>
<accession>A0A7S3HUU5</accession>
<feature type="transmembrane region" description="Helical" evidence="1">
    <location>
        <begin position="30"/>
        <end position="52"/>
    </location>
</feature>
<evidence type="ECO:0000313" key="2">
    <source>
        <dbReference type="EMBL" id="CAE0305860.1"/>
    </source>
</evidence>
<keyword evidence="1" id="KW-0812">Transmembrane</keyword>
<organism evidence="2">
    <name type="scientific">Favella ehrenbergii</name>
    <dbReference type="NCBI Taxonomy" id="182087"/>
    <lineage>
        <taxon>Eukaryota</taxon>
        <taxon>Sar</taxon>
        <taxon>Alveolata</taxon>
        <taxon>Ciliophora</taxon>
        <taxon>Intramacronucleata</taxon>
        <taxon>Spirotrichea</taxon>
        <taxon>Choreotrichia</taxon>
        <taxon>Tintinnida</taxon>
        <taxon>Xystonellidae</taxon>
        <taxon>Favella</taxon>
    </lineage>
</organism>
<evidence type="ECO:0000256" key="1">
    <source>
        <dbReference type="SAM" id="Phobius"/>
    </source>
</evidence>
<name>A0A7S3HUU5_9SPIT</name>